<proteinExistence type="inferred from homology"/>
<evidence type="ECO:0000256" key="6">
    <source>
        <dbReference type="ARBA" id="ARBA00023295"/>
    </source>
</evidence>
<dbReference type="Pfam" id="PF01204">
    <property type="entry name" value="Trehalase"/>
    <property type="match status" value="1"/>
</dbReference>
<evidence type="ECO:0000256" key="7">
    <source>
        <dbReference type="RuleBase" id="RU361180"/>
    </source>
</evidence>
<dbReference type="PRINTS" id="PR00744">
    <property type="entry name" value="GLHYDRLASE37"/>
</dbReference>
<comment type="similarity">
    <text evidence="2 7">Belongs to the glycosyl hydrolase 37 family.</text>
</comment>
<organism evidence="9 10">
    <name type="scientific">Globodera rostochiensis</name>
    <name type="common">Golden nematode worm</name>
    <name type="synonym">Heterodera rostochiensis</name>
    <dbReference type="NCBI Taxonomy" id="31243"/>
    <lineage>
        <taxon>Eukaryota</taxon>
        <taxon>Metazoa</taxon>
        <taxon>Ecdysozoa</taxon>
        <taxon>Nematoda</taxon>
        <taxon>Chromadorea</taxon>
        <taxon>Rhabditida</taxon>
        <taxon>Tylenchina</taxon>
        <taxon>Tylenchomorpha</taxon>
        <taxon>Tylenchoidea</taxon>
        <taxon>Heteroderidae</taxon>
        <taxon>Heteroderinae</taxon>
        <taxon>Globodera</taxon>
    </lineage>
</organism>
<dbReference type="WBParaSite" id="Gr19_v10_g2842.t1">
    <property type="protein sequence ID" value="Gr19_v10_g2842.t1"/>
    <property type="gene ID" value="Gr19_v10_g2842"/>
</dbReference>
<dbReference type="PANTHER" id="PTHR23403:SF1">
    <property type="entry name" value="TREHALASE"/>
    <property type="match status" value="1"/>
</dbReference>
<dbReference type="GO" id="GO:0005993">
    <property type="term" value="P:trehalose catabolic process"/>
    <property type="evidence" value="ECO:0007669"/>
    <property type="project" value="TreeGrafter"/>
</dbReference>
<dbReference type="InterPro" id="IPR008928">
    <property type="entry name" value="6-hairpin_glycosidase_sf"/>
</dbReference>
<evidence type="ECO:0000256" key="4">
    <source>
        <dbReference type="ARBA" id="ARBA00019905"/>
    </source>
</evidence>
<keyword evidence="9" id="KW-1185">Reference proteome</keyword>
<dbReference type="PANTHER" id="PTHR23403">
    <property type="entry name" value="TREHALASE"/>
    <property type="match status" value="1"/>
</dbReference>
<protein>
    <recommendedName>
        <fullName evidence="4 7">Trehalase</fullName>
        <ecNumber evidence="3 7">3.2.1.28</ecNumber>
    </recommendedName>
    <alternativeName>
        <fullName evidence="7">Alpha-trehalose glucohydrolase</fullName>
    </alternativeName>
</protein>
<dbReference type="InterPro" id="IPR012341">
    <property type="entry name" value="6hp_glycosidase-like_sf"/>
</dbReference>
<evidence type="ECO:0000313" key="10">
    <source>
        <dbReference type="WBParaSite" id="Gr19_v10_g2842.t1"/>
    </source>
</evidence>
<dbReference type="PROSITE" id="PS00927">
    <property type="entry name" value="TREHALASE_1"/>
    <property type="match status" value="1"/>
</dbReference>
<dbReference type="GO" id="GO:0004555">
    <property type="term" value="F:alpha,alpha-trehalase activity"/>
    <property type="evidence" value="ECO:0007669"/>
    <property type="project" value="UniProtKB-EC"/>
</dbReference>
<comment type="catalytic activity">
    <reaction evidence="1 7">
        <text>alpha,alpha-trehalose + H2O = alpha-D-glucose + beta-D-glucose</text>
        <dbReference type="Rhea" id="RHEA:32675"/>
        <dbReference type="ChEBI" id="CHEBI:15377"/>
        <dbReference type="ChEBI" id="CHEBI:15903"/>
        <dbReference type="ChEBI" id="CHEBI:16551"/>
        <dbReference type="ChEBI" id="CHEBI:17925"/>
        <dbReference type="EC" id="3.2.1.28"/>
    </reaction>
</comment>
<evidence type="ECO:0000256" key="3">
    <source>
        <dbReference type="ARBA" id="ARBA00012757"/>
    </source>
</evidence>
<dbReference type="Proteomes" id="UP000887572">
    <property type="component" value="Unplaced"/>
</dbReference>
<dbReference type="Gene3D" id="1.50.10.10">
    <property type="match status" value="1"/>
</dbReference>
<dbReference type="InterPro" id="IPR001661">
    <property type="entry name" value="Glyco_hydro_37"/>
</dbReference>
<evidence type="ECO:0000313" key="9">
    <source>
        <dbReference type="Proteomes" id="UP000887572"/>
    </source>
</evidence>
<dbReference type="AlphaFoldDB" id="A0A914HN57"/>
<keyword evidence="8" id="KW-0732">Signal</keyword>
<accession>A0A914HN57</accession>
<evidence type="ECO:0000256" key="5">
    <source>
        <dbReference type="ARBA" id="ARBA00022801"/>
    </source>
</evidence>
<evidence type="ECO:0000256" key="8">
    <source>
        <dbReference type="SAM" id="SignalP"/>
    </source>
</evidence>
<dbReference type="InterPro" id="IPR018232">
    <property type="entry name" value="Glyco_hydro_37_CS"/>
</dbReference>
<name>A0A914HN57_GLORO</name>
<reference evidence="10" key="1">
    <citation type="submission" date="2022-11" db="UniProtKB">
        <authorList>
            <consortium name="WormBaseParasite"/>
        </authorList>
    </citation>
    <scope>IDENTIFICATION</scope>
</reference>
<dbReference type="EC" id="3.2.1.28" evidence="3 7"/>
<feature type="signal peptide" evidence="8">
    <location>
        <begin position="1"/>
        <end position="24"/>
    </location>
</feature>
<evidence type="ECO:0000256" key="1">
    <source>
        <dbReference type="ARBA" id="ARBA00001576"/>
    </source>
</evidence>
<dbReference type="SUPFAM" id="SSF48208">
    <property type="entry name" value="Six-hairpin glycosidases"/>
    <property type="match status" value="1"/>
</dbReference>
<evidence type="ECO:0000256" key="2">
    <source>
        <dbReference type="ARBA" id="ARBA00005615"/>
    </source>
</evidence>
<keyword evidence="5 7" id="KW-0378">Hydrolase</keyword>
<sequence length="682" mass="78606">MSSRPVVASLPLLLLLSLPSPIIPTTWYLKEPFTRFKSAEKNLVCALDGIDLSTSTLDRTCIEGTDLAQIYCYGKILEAINYHHKTMLFQGDSKHFVDRPLKKPAHEIVQNFKQKFNVSAWKDFKVTKMTDAQVKDLETFVRDNFAKADGLLEKVTPKDWQEKPPKFERIKDKDFKKWAYELNELWKELGKKVPEKMKDDSTSTLIYVSNPFVVPGGRFREFYYWDAYWIVRGLLASGMVDSVRYMCENFAEMVESFGFVPNGGRIYYNKRSQPPFLTFMVYDYFAATGDMEFLKKVLPTLEKEINFWRTKRSVQVLLNGRDTTFYQYRAESNVPRPESFCADVDTVKDIPKLEDKAKVWREMASAAESGWDFSSRWIEEDVGSKEPWKLTRLMITSIVPVDLNALICGNFEMLAHLFLQIGDKTKAAQYHNDFQTFREDVQNLFYSDGGWFDYNLKTGKLNKKYYASIVVPLFARCYHAVDVEETERMFAKLEQFDNVLTHPFGVPTSTINTEQQWDFPNIWPPLAHMLVESLRRSGSQKMEEKAKEIARRWVSANYELYTSCGQHMWEKIAADNGNPGIGGEYIVQIGFGWANGGVLDLLVTYGDEITKLPGLPEVKETSPPPPLLTILAELVSKWTRTQPSMVMFINSHKHLQILRPLHHPLGITPNQQPRFDPLPGDC</sequence>
<feature type="chain" id="PRO_5037340539" description="Trehalase" evidence="8">
    <location>
        <begin position="25"/>
        <end position="682"/>
    </location>
</feature>
<keyword evidence="6 7" id="KW-0326">Glycosidase</keyword>